<feature type="region of interest" description="Disordered" evidence="1">
    <location>
        <begin position="207"/>
        <end position="230"/>
    </location>
</feature>
<feature type="region of interest" description="Disordered" evidence="1">
    <location>
        <begin position="126"/>
        <end position="193"/>
    </location>
</feature>
<proteinExistence type="predicted"/>
<organism evidence="2 3">
    <name type="scientific">Collybiopsis confluens</name>
    <dbReference type="NCBI Taxonomy" id="2823264"/>
    <lineage>
        <taxon>Eukaryota</taxon>
        <taxon>Fungi</taxon>
        <taxon>Dikarya</taxon>
        <taxon>Basidiomycota</taxon>
        <taxon>Agaricomycotina</taxon>
        <taxon>Agaricomycetes</taxon>
        <taxon>Agaricomycetidae</taxon>
        <taxon>Agaricales</taxon>
        <taxon>Marasmiineae</taxon>
        <taxon>Omphalotaceae</taxon>
        <taxon>Collybiopsis</taxon>
    </lineage>
</organism>
<dbReference type="AlphaFoldDB" id="A0A8H5G842"/>
<reference evidence="2 3" key="1">
    <citation type="journal article" date="2020" name="ISME J.">
        <title>Uncovering the hidden diversity of litter-decomposition mechanisms in mushroom-forming fungi.</title>
        <authorList>
            <person name="Floudas D."/>
            <person name="Bentzer J."/>
            <person name="Ahren D."/>
            <person name="Johansson T."/>
            <person name="Persson P."/>
            <person name="Tunlid A."/>
        </authorList>
    </citation>
    <scope>NUCLEOTIDE SEQUENCE [LARGE SCALE GENOMIC DNA]</scope>
    <source>
        <strain evidence="2 3">CBS 406.79</strain>
    </source>
</reference>
<keyword evidence="3" id="KW-1185">Reference proteome</keyword>
<feature type="compositionally biased region" description="Basic and acidic residues" evidence="1">
    <location>
        <begin position="211"/>
        <end position="224"/>
    </location>
</feature>
<evidence type="ECO:0000313" key="2">
    <source>
        <dbReference type="EMBL" id="KAF5360124.1"/>
    </source>
</evidence>
<protein>
    <submittedName>
        <fullName evidence="2">Uncharacterized protein</fullName>
    </submittedName>
</protein>
<feature type="compositionally biased region" description="Basic and acidic residues" evidence="1">
    <location>
        <begin position="126"/>
        <end position="140"/>
    </location>
</feature>
<dbReference type="OrthoDB" id="6270329at2759"/>
<evidence type="ECO:0000256" key="1">
    <source>
        <dbReference type="SAM" id="MobiDB-lite"/>
    </source>
</evidence>
<comment type="caution">
    <text evidence="2">The sequence shown here is derived from an EMBL/GenBank/DDBJ whole genome shotgun (WGS) entry which is preliminary data.</text>
</comment>
<sequence length="230" mass="26184">MTRFAYLVVTSIALGASQTTFLPLVKTDIPLSVRLAVPHFLLLPRRHVHRYITSSIRRVYLDTSAAQNLHDQLAASQTQVQRLKQESERLMSFCEKYQNAAGVHAEGEAQAKREVDRLKRLLQETQDASKARAESTEWKGKWQQKSAEQTAEKSSRKRRKHTSHAPIASPPLFSDVDIPHDSGSVSPITPRRRVIRDLPTLRRSITSKTSYDNRFDFGDQPHVIDDEDSE</sequence>
<evidence type="ECO:0000313" key="3">
    <source>
        <dbReference type="Proteomes" id="UP000518752"/>
    </source>
</evidence>
<dbReference type="EMBL" id="JAACJN010000218">
    <property type="protein sequence ID" value="KAF5360124.1"/>
    <property type="molecule type" value="Genomic_DNA"/>
</dbReference>
<accession>A0A8H5G842</accession>
<gene>
    <name evidence="2" type="ORF">D9757_011746</name>
</gene>
<name>A0A8H5G842_9AGAR</name>
<dbReference type="Proteomes" id="UP000518752">
    <property type="component" value="Unassembled WGS sequence"/>
</dbReference>